<dbReference type="Proteomes" id="UP000284277">
    <property type="component" value="Unassembled WGS sequence"/>
</dbReference>
<comment type="caution">
    <text evidence="3">The sequence shown here is derived from an EMBL/GenBank/DDBJ whole genome shotgun (WGS) entry which is preliminary data.</text>
</comment>
<keyword evidence="1" id="KW-0238">DNA-binding</keyword>
<dbReference type="InterPro" id="IPR001387">
    <property type="entry name" value="Cro/C1-type_HTH"/>
</dbReference>
<evidence type="ECO:0000313" key="4">
    <source>
        <dbReference type="Proteomes" id="UP000284277"/>
    </source>
</evidence>
<dbReference type="Pfam" id="PF13847">
    <property type="entry name" value="Methyltransf_31"/>
    <property type="match status" value="1"/>
</dbReference>
<protein>
    <recommendedName>
        <fullName evidence="2">HTH cro/C1-type domain-containing protein</fullName>
    </recommendedName>
</protein>
<dbReference type="PANTHER" id="PTHR46558:SF11">
    <property type="entry name" value="HTH-TYPE TRANSCRIPTIONAL REGULATOR XRE"/>
    <property type="match status" value="1"/>
</dbReference>
<dbReference type="AlphaFoldDB" id="A0A419T5C6"/>
<feature type="domain" description="HTH cro/C1-type" evidence="2">
    <location>
        <begin position="9"/>
        <end position="63"/>
    </location>
</feature>
<dbReference type="Gene3D" id="1.10.260.40">
    <property type="entry name" value="lambda repressor-like DNA-binding domains"/>
    <property type="match status" value="1"/>
</dbReference>
<dbReference type="SUPFAM" id="SSF47413">
    <property type="entry name" value="lambda repressor-like DNA-binding domains"/>
    <property type="match status" value="1"/>
</dbReference>
<gene>
    <name evidence="3" type="ORF">BET01_17245</name>
</gene>
<proteinExistence type="predicted"/>
<dbReference type="CDD" id="cd00093">
    <property type="entry name" value="HTH_XRE"/>
    <property type="match status" value="1"/>
</dbReference>
<dbReference type="OrthoDB" id="2005133at2"/>
<dbReference type="PANTHER" id="PTHR46558">
    <property type="entry name" value="TRACRIPTIONAL REGULATORY PROTEIN-RELATED-RELATED"/>
    <property type="match status" value="1"/>
</dbReference>
<dbReference type="PROSITE" id="PS50943">
    <property type="entry name" value="HTH_CROC1"/>
    <property type="match status" value="1"/>
</dbReference>
<dbReference type="Pfam" id="PF01381">
    <property type="entry name" value="HTH_3"/>
    <property type="match status" value="1"/>
</dbReference>
<accession>A0A419T5C6</accession>
<dbReference type="SUPFAM" id="SSF53335">
    <property type="entry name" value="S-adenosyl-L-methionine-dependent methyltransferases"/>
    <property type="match status" value="1"/>
</dbReference>
<dbReference type="GO" id="GO:0003677">
    <property type="term" value="F:DNA binding"/>
    <property type="evidence" value="ECO:0007669"/>
    <property type="project" value="UniProtKB-KW"/>
</dbReference>
<name>A0A419T5C6_9FIRM</name>
<reference evidence="3 4" key="1">
    <citation type="submission" date="2016-08" db="EMBL/GenBank/DDBJ databases">
        <title>A new outlook on sporulation: Clostridium algidixylanolyticum.</title>
        <authorList>
            <person name="Poppleton D.I."/>
            <person name="Gribaldo S."/>
        </authorList>
    </citation>
    <scope>NUCLEOTIDE SEQUENCE [LARGE SCALE GENOMIC DNA]</scope>
    <source>
        <strain evidence="3 4">SPL73</strain>
    </source>
</reference>
<dbReference type="SMART" id="SM00530">
    <property type="entry name" value="HTH_XRE"/>
    <property type="match status" value="1"/>
</dbReference>
<evidence type="ECO:0000259" key="2">
    <source>
        <dbReference type="PROSITE" id="PS50943"/>
    </source>
</evidence>
<evidence type="ECO:0000256" key="1">
    <source>
        <dbReference type="ARBA" id="ARBA00023125"/>
    </source>
</evidence>
<evidence type="ECO:0000313" key="3">
    <source>
        <dbReference type="EMBL" id="RKD32652.1"/>
    </source>
</evidence>
<dbReference type="RefSeq" id="WP_120196360.1">
    <property type="nucleotide sequence ID" value="NZ_MCIA01000010.1"/>
</dbReference>
<dbReference type="EMBL" id="MCIA01000010">
    <property type="protein sequence ID" value="RKD32652.1"/>
    <property type="molecule type" value="Genomic_DNA"/>
</dbReference>
<keyword evidence="4" id="KW-1185">Reference proteome</keyword>
<dbReference type="Gene3D" id="3.40.50.150">
    <property type="entry name" value="Vaccinia Virus protein VP39"/>
    <property type="match status" value="1"/>
</dbReference>
<organism evidence="3 4">
    <name type="scientific">Lacrimispora algidixylanolytica</name>
    <dbReference type="NCBI Taxonomy" id="94868"/>
    <lineage>
        <taxon>Bacteria</taxon>
        <taxon>Bacillati</taxon>
        <taxon>Bacillota</taxon>
        <taxon>Clostridia</taxon>
        <taxon>Lachnospirales</taxon>
        <taxon>Lachnospiraceae</taxon>
        <taxon>Lacrimispora</taxon>
    </lineage>
</organism>
<dbReference type="InterPro" id="IPR010982">
    <property type="entry name" value="Lambda_DNA-bd_dom_sf"/>
</dbReference>
<sequence>MKKHIHLKIAVLRKKRNITQQELGDAIGVSYQTISKWENGVTMPDIGMLPELAEYFHVTVDELLGLRPLEGEEYLPAKTDTKEFWALKLDYLMRTRKNLWNKDYMKFLIEQVWKLNSPVKVLDCGCGYGALGLLMMPLLPEGSTYTGLDFTEELIKEGKELFLRAGIQGTFITSDFFQYQLSYKFDVVICQNVLRHVSQSEHFLTNMIGHGSKNSLIISIDVNREFECDGLYVEGMEYSYLCEHSGLKKVWKKELESEGRDYAAAIRTAFCMRKLGLEQIEIRMNDRVSFVYPEMDAYEQQVEDFLIANLLNRDDNEGKLERTVQYMENHGMSRKEAESFLRKNQVLSDYFRLNQGMVSYTHTLGEIITFGRKG</sequence>
<dbReference type="InterPro" id="IPR029063">
    <property type="entry name" value="SAM-dependent_MTases_sf"/>
</dbReference>
<dbReference type="CDD" id="cd02440">
    <property type="entry name" value="AdoMet_MTases"/>
    <property type="match status" value="1"/>
</dbReference>
<dbReference type="Gene3D" id="1.10.150.350">
    <property type="match status" value="1"/>
</dbReference>
<dbReference type="InterPro" id="IPR025714">
    <property type="entry name" value="Methyltranfer_dom"/>
</dbReference>